<dbReference type="FlyBase" id="FBgn0061484">
    <property type="gene designation" value="rover\env"/>
</dbReference>
<proteinExistence type="predicted"/>
<gene>
    <name evidence="2" type="primary">env</name>
</gene>
<organism evidence="1">
    <name type="scientific">Drosophila melanogaster</name>
    <name type="common">Fruit fly</name>
    <dbReference type="NCBI Taxonomy" id="7227"/>
    <lineage>
        <taxon>Eukaryota</taxon>
        <taxon>Metazoa</taxon>
        <taxon>Ecdysozoa</taxon>
        <taxon>Arthropoda</taxon>
        <taxon>Hexapoda</taxon>
        <taxon>Insecta</taxon>
        <taxon>Pterygota</taxon>
        <taxon>Neoptera</taxon>
        <taxon>Endopterygota</taxon>
        <taxon>Diptera</taxon>
        <taxon>Brachycera</taxon>
        <taxon>Muscomorpha</taxon>
        <taxon>Ephydroidea</taxon>
        <taxon>Drosophilidae</taxon>
        <taxon>Drosophila</taxon>
        <taxon>Sophophora</taxon>
    </lineage>
</organism>
<accession>Q8T5U2</accession>
<evidence type="ECO:0000313" key="2">
    <source>
        <dbReference type="FlyBase" id="FBgn0061484"/>
    </source>
</evidence>
<reference evidence="1" key="2">
    <citation type="submission" date="2002-03" db="EMBL/GenBank/DDBJ databases">
        <title>Complete sequence of rover transposable element on 3R.</title>
        <authorList>
            <person name="Kaminker J.S."/>
            <person name="Kronmiller B.A."/>
            <person name="Bergman C."/>
            <person name="Carlson J."/>
            <person name="Lewis S.E."/>
            <person name="Rubin G."/>
            <person name="Ashburner M."/>
            <person name="Celniker S.E."/>
        </authorList>
    </citation>
    <scope>NUCLEOTIDE SEQUENCE</scope>
</reference>
<sequence>MLRELNAITLHQTNRQKRGLINIMGSAFKYLFGTLDNNDRIQIHNQLESATNNSINIHEMSDIIQLINSNMQKIKEFEDEHNNREQMLYELIQFTEYIEDIAMGMQLSRLGLFNPKLLNYDKLENVDSSNILQTKTSTWINTNQLLIIAHIPTKQKTIHTINIIPYPDNNGYQLDHIDKDTYFEEQDKIYNQNYQEINNECIKNIIKRTNPICNFVPITVEQIIKYVEPNSIITWNLNNTIIEQKLPRNK</sequence>
<dbReference type="AlphaFoldDB" id="Q8T5U2"/>
<dbReference type="Pfam" id="PF12259">
    <property type="entry name" value="Baculo_F"/>
    <property type="match status" value="1"/>
</dbReference>
<dbReference type="InterPro" id="IPR022048">
    <property type="entry name" value="Envelope_fusion-like"/>
</dbReference>
<name>Q8T5U2_DROME</name>
<reference evidence="1" key="1">
    <citation type="journal article" date="2002" name="Genome Biol.">
        <title>The transposable elements of the Drosophila melanogaster euchromatin: a genomics perspective.</title>
        <authorList>
            <person name="Kaminker J.S."/>
            <person name="Bergman C.M."/>
            <person name="Kronmiller B."/>
            <person name="Carlson J."/>
            <person name="Svirskas R."/>
            <person name="Patel S."/>
            <person name="Frise E."/>
            <person name="Wheeler D.A."/>
            <person name="Lewis S.E."/>
            <person name="Rubin G.M."/>
            <person name="Ashburner M."/>
            <person name="Celniker S.E."/>
        </authorList>
    </citation>
    <scope>NUCLEOTIDE SEQUENCE</scope>
</reference>
<evidence type="ECO:0000313" key="1">
    <source>
        <dbReference type="EMBL" id="AAM11675.1"/>
    </source>
</evidence>
<protein>
    <submittedName>
        <fullName evidence="1">Env protein</fullName>
    </submittedName>
</protein>
<dbReference type="EMBL" id="AF492764">
    <property type="protein sequence ID" value="AAM11675.1"/>
    <property type="molecule type" value="Genomic_DNA"/>
</dbReference>